<dbReference type="Gene3D" id="3.30.70.920">
    <property type="match status" value="1"/>
</dbReference>
<organism evidence="5 6">
    <name type="scientific">Paracoccus caeni</name>
    <dbReference type="NCBI Taxonomy" id="657651"/>
    <lineage>
        <taxon>Bacteria</taxon>
        <taxon>Pseudomonadati</taxon>
        <taxon>Pseudomonadota</taxon>
        <taxon>Alphaproteobacteria</taxon>
        <taxon>Rhodobacterales</taxon>
        <taxon>Paracoccaceae</taxon>
        <taxon>Paracoccus</taxon>
    </lineage>
</organism>
<keyword evidence="2" id="KW-0238">DNA-binding</keyword>
<evidence type="ECO:0000256" key="1">
    <source>
        <dbReference type="ARBA" id="ARBA00023015"/>
    </source>
</evidence>
<dbReference type="GO" id="GO:0043200">
    <property type="term" value="P:response to amino acid"/>
    <property type="evidence" value="ECO:0007669"/>
    <property type="project" value="TreeGrafter"/>
</dbReference>
<evidence type="ECO:0000256" key="3">
    <source>
        <dbReference type="ARBA" id="ARBA00023163"/>
    </source>
</evidence>
<dbReference type="InterPro" id="IPR019887">
    <property type="entry name" value="Tscrpt_reg_AsnC/Lrp_C"/>
</dbReference>
<name>A0A934SLV9_9RHOB</name>
<dbReference type="EMBL" id="JAEPRQ010000004">
    <property type="protein sequence ID" value="MBK4216748.1"/>
    <property type="molecule type" value="Genomic_DNA"/>
</dbReference>
<evidence type="ECO:0000259" key="4">
    <source>
        <dbReference type="PROSITE" id="PS50956"/>
    </source>
</evidence>
<dbReference type="PROSITE" id="PS50956">
    <property type="entry name" value="HTH_ASNC_2"/>
    <property type="match status" value="1"/>
</dbReference>
<dbReference type="Proteomes" id="UP000640485">
    <property type="component" value="Unassembled WGS sequence"/>
</dbReference>
<dbReference type="GO" id="GO:0005829">
    <property type="term" value="C:cytosol"/>
    <property type="evidence" value="ECO:0007669"/>
    <property type="project" value="TreeGrafter"/>
</dbReference>
<accession>A0A934SLV9</accession>
<dbReference type="Pfam" id="PF01037">
    <property type="entry name" value="AsnC_trans_reg"/>
    <property type="match status" value="1"/>
</dbReference>
<dbReference type="Gene3D" id="1.10.10.10">
    <property type="entry name" value="Winged helix-like DNA-binding domain superfamily/Winged helix DNA-binding domain"/>
    <property type="match status" value="1"/>
</dbReference>
<dbReference type="InterPro" id="IPR019885">
    <property type="entry name" value="Tscrpt_reg_HTH_AsnC-type_CS"/>
</dbReference>
<proteinExistence type="predicted"/>
<dbReference type="InterPro" id="IPR011008">
    <property type="entry name" value="Dimeric_a/b-barrel"/>
</dbReference>
<evidence type="ECO:0000313" key="6">
    <source>
        <dbReference type="Proteomes" id="UP000640485"/>
    </source>
</evidence>
<dbReference type="SMART" id="SM00344">
    <property type="entry name" value="HTH_ASNC"/>
    <property type="match status" value="1"/>
</dbReference>
<dbReference type="PROSITE" id="PS00519">
    <property type="entry name" value="HTH_ASNC_1"/>
    <property type="match status" value="1"/>
</dbReference>
<keyword evidence="1" id="KW-0805">Transcription regulation</keyword>
<feature type="domain" description="HTH asnC-type" evidence="4">
    <location>
        <begin position="1"/>
        <end position="62"/>
    </location>
</feature>
<evidence type="ECO:0000256" key="2">
    <source>
        <dbReference type="ARBA" id="ARBA00023125"/>
    </source>
</evidence>
<dbReference type="InterPro" id="IPR036390">
    <property type="entry name" value="WH_DNA-bd_sf"/>
</dbReference>
<dbReference type="Pfam" id="PF13412">
    <property type="entry name" value="HTH_24"/>
    <property type="match status" value="1"/>
</dbReference>
<dbReference type="RefSeq" id="WP_200686950.1">
    <property type="nucleotide sequence ID" value="NZ_JAEPRQ010000004.1"/>
</dbReference>
<dbReference type="SUPFAM" id="SSF54909">
    <property type="entry name" value="Dimeric alpha+beta barrel"/>
    <property type="match status" value="1"/>
</dbReference>
<evidence type="ECO:0000313" key="5">
    <source>
        <dbReference type="EMBL" id="MBK4216748.1"/>
    </source>
</evidence>
<dbReference type="SUPFAM" id="SSF46785">
    <property type="entry name" value="Winged helix' DNA-binding domain"/>
    <property type="match status" value="1"/>
</dbReference>
<gene>
    <name evidence="5" type="ORF">JJJ17_12495</name>
</gene>
<dbReference type="PANTHER" id="PTHR30154:SF34">
    <property type="entry name" value="TRANSCRIPTIONAL REGULATOR AZLB"/>
    <property type="match status" value="1"/>
</dbReference>
<keyword evidence="3" id="KW-0804">Transcription</keyword>
<sequence length="152" mass="17187">MRDADLTILKLLQEDCSLSLEAISERVNMSIASCHRRIKALEARGAIKGRRAMLDADKLGFQVTGIFLIKLGQDTFDVDRRLAKILERDPAVVASYLVAGEFDFVLIAKFRTAADYTDYIYSFLETYSDIRIQSYTSQLVVRTLRETASLPL</sequence>
<protein>
    <submittedName>
        <fullName evidence="5">Lrp/AsnC family transcriptional regulator</fullName>
    </submittedName>
</protein>
<comment type="caution">
    <text evidence="5">The sequence shown here is derived from an EMBL/GenBank/DDBJ whole genome shotgun (WGS) entry which is preliminary data.</text>
</comment>
<dbReference type="PRINTS" id="PR00033">
    <property type="entry name" value="HTHASNC"/>
</dbReference>
<dbReference type="InterPro" id="IPR036388">
    <property type="entry name" value="WH-like_DNA-bd_sf"/>
</dbReference>
<dbReference type="InterPro" id="IPR000485">
    <property type="entry name" value="AsnC-type_HTH_dom"/>
</dbReference>
<dbReference type="AlphaFoldDB" id="A0A934SLV9"/>
<keyword evidence="6" id="KW-1185">Reference proteome</keyword>
<dbReference type="InterPro" id="IPR019888">
    <property type="entry name" value="Tscrpt_reg_AsnC-like"/>
</dbReference>
<reference evidence="5" key="1">
    <citation type="submission" date="2021-01" db="EMBL/GenBank/DDBJ databases">
        <title>Paracoccus amoyensis sp. nov., isolated from the surface seawater along the coast of Xiamen Island, China.</title>
        <authorList>
            <person name="Lyu L."/>
        </authorList>
    </citation>
    <scope>NUCLEOTIDE SEQUENCE</scope>
    <source>
        <strain evidence="5">MJ17</strain>
    </source>
</reference>
<dbReference type="PANTHER" id="PTHR30154">
    <property type="entry name" value="LEUCINE-RESPONSIVE REGULATORY PROTEIN"/>
    <property type="match status" value="1"/>
</dbReference>
<dbReference type="GO" id="GO:0043565">
    <property type="term" value="F:sequence-specific DNA binding"/>
    <property type="evidence" value="ECO:0007669"/>
    <property type="project" value="InterPro"/>
</dbReference>